<dbReference type="PANTHER" id="PTHR11102:SF160">
    <property type="entry name" value="ERAD-ASSOCIATED E3 UBIQUITIN-PROTEIN LIGASE COMPONENT HRD3"/>
    <property type="match status" value="1"/>
</dbReference>
<dbReference type="STRING" id="44933.SAMN05660971_04225"/>
<keyword evidence="4" id="KW-1185">Reference proteome</keyword>
<dbReference type="PANTHER" id="PTHR11102">
    <property type="entry name" value="SEL-1-LIKE PROTEIN"/>
    <property type="match status" value="1"/>
</dbReference>
<accession>A0A1M7MJA1</accession>
<dbReference type="SUPFAM" id="SSF81901">
    <property type="entry name" value="HCP-like"/>
    <property type="match status" value="1"/>
</dbReference>
<evidence type="ECO:0000313" key="4">
    <source>
        <dbReference type="Proteomes" id="UP000321726"/>
    </source>
</evidence>
<evidence type="ECO:0000313" key="1">
    <source>
        <dbReference type="EMBL" id="GEN26316.1"/>
    </source>
</evidence>
<organism evidence="2 3">
    <name type="scientific">Halomonas cupida</name>
    <dbReference type="NCBI Taxonomy" id="44933"/>
    <lineage>
        <taxon>Bacteria</taxon>
        <taxon>Pseudomonadati</taxon>
        <taxon>Pseudomonadota</taxon>
        <taxon>Gammaproteobacteria</taxon>
        <taxon>Oceanospirillales</taxon>
        <taxon>Halomonadaceae</taxon>
        <taxon>Halomonas</taxon>
    </lineage>
</organism>
<dbReference type="InterPro" id="IPR006597">
    <property type="entry name" value="Sel1-like"/>
</dbReference>
<dbReference type="EMBL" id="FRCA01000018">
    <property type="protein sequence ID" value="SHM90993.1"/>
    <property type="molecule type" value="Genomic_DNA"/>
</dbReference>
<dbReference type="OrthoDB" id="6120455at2"/>
<dbReference type="InterPro" id="IPR050767">
    <property type="entry name" value="Sel1_AlgK"/>
</dbReference>
<evidence type="ECO:0000313" key="3">
    <source>
        <dbReference type="Proteomes" id="UP000184123"/>
    </source>
</evidence>
<protein>
    <recommendedName>
        <fullName evidence="5">Sel1 repeat-containing protein</fullName>
    </recommendedName>
</protein>
<reference evidence="1 4" key="2">
    <citation type="submission" date="2019-07" db="EMBL/GenBank/DDBJ databases">
        <title>Whole genome shotgun sequence of Halomonas cupida NBRC 102219.</title>
        <authorList>
            <person name="Hosoyama A."/>
            <person name="Uohara A."/>
            <person name="Ohji S."/>
            <person name="Ichikawa N."/>
        </authorList>
    </citation>
    <scope>NUCLEOTIDE SEQUENCE [LARGE SCALE GENOMIC DNA]</scope>
    <source>
        <strain evidence="1 4">NBRC 102219</strain>
    </source>
</reference>
<evidence type="ECO:0000313" key="2">
    <source>
        <dbReference type="EMBL" id="SHM90993.1"/>
    </source>
</evidence>
<dbReference type="InterPro" id="IPR011990">
    <property type="entry name" value="TPR-like_helical_dom_sf"/>
</dbReference>
<dbReference type="AlphaFoldDB" id="A0A1M7MJA1"/>
<dbReference type="PROSITE" id="PS51257">
    <property type="entry name" value="PROKAR_LIPOPROTEIN"/>
    <property type="match status" value="1"/>
</dbReference>
<name>A0A1M7MJA1_9GAMM</name>
<dbReference type="Proteomes" id="UP000321726">
    <property type="component" value="Unassembled WGS sequence"/>
</dbReference>
<dbReference type="SMART" id="SM00671">
    <property type="entry name" value="SEL1"/>
    <property type="match status" value="3"/>
</dbReference>
<sequence>MTINCSREVVIRMKYIFAGCFFSLILFSISGCSSTQQAFDKNHGISQENIDGLKCLLILGQDLPDGDQVDYIRKKADDGNPRCLATLGFMYERGNVFPLDYAMARTIYKQLGDAYPESYNLLASMLEQGKGGPIDYVGARELYERAYRAGGTDGAVKYAEFLADGKGGDQDETRAMSILFDSVKWYGDDAWELIAVLNGRGVDMTTYQVSQYNKMWVTRIQKSLRSIARRQHRDSLQTLLEPTLPTRIFHLKLRFEQGIGKPIVTIREPSGYPEQESMILEAIENLEMKDPYISPSGQASLVIQVDLEI</sequence>
<dbReference type="EMBL" id="BJXU01000206">
    <property type="protein sequence ID" value="GEN26316.1"/>
    <property type="molecule type" value="Genomic_DNA"/>
</dbReference>
<dbReference type="RefSeq" id="WP_073437199.1">
    <property type="nucleotide sequence ID" value="NZ_BJXU01000206.1"/>
</dbReference>
<evidence type="ECO:0008006" key="5">
    <source>
        <dbReference type="Google" id="ProtNLM"/>
    </source>
</evidence>
<proteinExistence type="predicted"/>
<dbReference type="Gene3D" id="1.25.40.10">
    <property type="entry name" value="Tetratricopeptide repeat domain"/>
    <property type="match status" value="1"/>
</dbReference>
<dbReference type="Proteomes" id="UP000184123">
    <property type="component" value="Unassembled WGS sequence"/>
</dbReference>
<reference evidence="2 3" key="1">
    <citation type="submission" date="2016-11" db="EMBL/GenBank/DDBJ databases">
        <authorList>
            <person name="Jaros S."/>
            <person name="Januszkiewicz K."/>
            <person name="Wedrychowicz H."/>
        </authorList>
    </citation>
    <scope>NUCLEOTIDE SEQUENCE [LARGE SCALE GENOMIC DNA]</scope>
    <source>
        <strain evidence="2 3">DSM 4740</strain>
    </source>
</reference>
<gene>
    <name evidence="1" type="ORF">HCU01_42650</name>
    <name evidence="2" type="ORF">SAMN05660971_04225</name>
</gene>